<protein>
    <submittedName>
        <fullName evidence="2">KH domain-containing protein</fullName>
    </submittedName>
</protein>
<organism evidence="1 2">
    <name type="scientific">Syphacia muris</name>
    <dbReference type="NCBI Taxonomy" id="451379"/>
    <lineage>
        <taxon>Eukaryota</taxon>
        <taxon>Metazoa</taxon>
        <taxon>Ecdysozoa</taxon>
        <taxon>Nematoda</taxon>
        <taxon>Chromadorea</taxon>
        <taxon>Rhabditida</taxon>
        <taxon>Spirurina</taxon>
        <taxon>Oxyuridomorpha</taxon>
        <taxon>Oxyuroidea</taxon>
        <taxon>Oxyuridae</taxon>
        <taxon>Syphacia</taxon>
    </lineage>
</organism>
<sequence length="458" mass="51840">MVDVKTAQLSVYKLEIDDPLFFFYIFGNSACDILKSIEDQFQVKFRFEKRSVLVEGRGRIDIDLIRNKLVEAWKEDDFKRAIEVSELTNLSDFQLYFKVSPAESALMQVNAKKLLRCPDLIAFKADAAGNVCLFGKNSSASEIYEMVSEIVYQAAVCGNIQSYFDGPCTLTMRIPQKLVSSIMSPDSSEFIELRYSCHFFIEKIASADEGEQRLGVLINIFTKSVKDAVCYQLDMFNGKRKPLEIKIRCGTFTLCSSGSCDISGRDSFKVILSAVEIQLIFWVQERDAPRIIGSHGITKKRIQECSKCKVLLHTETKRNGFFPVEIIGPSIQKCVETRHRIESFLMQTPPVITGREQQWSFSSVDDGLYNVNGVSTLPMKQPYLCVHNMLQPPKSVGGNVIGKSLYESYPGPLRLLISRAHSMKKSCEDSKEMSRNLDAALQFVYSQPDTVTNERLRD</sequence>
<evidence type="ECO:0000313" key="1">
    <source>
        <dbReference type="Proteomes" id="UP000046393"/>
    </source>
</evidence>
<proteinExistence type="predicted"/>
<accession>A0A0N5AJY5</accession>
<dbReference type="WBParaSite" id="SMUV_0000478601-mRNA-1">
    <property type="protein sequence ID" value="SMUV_0000478601-mRNA-1"/>
    <property type="gene ID" value="SMUV_0000478601"/>
</dbReference>
<dbReference type="CDD" id="cd00105">
    <property type="entry name" value="KH-I"/>
    <property type="match status" value="1"/>
</dbReference>
<dbReference type="AlphaFoldDB" id="A0A0N5AJY5"/>
<reference evidence="2" key="1">
    <citation type="submission" date="2017-02" db="UniProtKB">
        <authorList>
            <consortium name="WormBaseParasite"/>
        </authorList>
    </citation>
    <scope>IDENTIFICATION</scope>
</reference>
<dbReference type="Proteomes" id="UP000046393">
    <property type="component" value="Unplaced"/>
</dbReference>
<dbReference type="SUPFAM" id="SSF54791">
    <property type="entry name" value="Eukaryotic type KH-domain (KH-domain type I)"/>
    <property type="match status" value="1"/>
</dbReference>
<evidence type="ECO:0000313" key="2">
    <source>
        <dbReference type="WBParaSite" id="SMUV_0000478601-mRNA-1"/>
    </source>
</evidence>
<dbReference type="InterPro" id="IPR036612">
    <property type="entry name" value="KH_dom_type_1_sf"/>
</dbReference>
<dbReference type="GO" id="GO:0003723">
    <property type="term" value="F:RNA binding"/>
    <property type="evidence" value="ECO:0007669"/>
    <property type="project" value="InterPro"/>
</dbReference>
<name>A0A0N5AJY5_9BILA</name>
<keyword evidence="1" id="KW-1185">Reference proteome</keyword>